<protein>
    <recommendedName>
        <fullName evidence="6">Acyl-[acyl-carrier-protein]--UDP-N-acetylglucosamine O-acyltransferase</fullName>
        <shortName evidence="6">UDP-N-acetylglucosamine acyltransferase</shortName>
        <ecNumber evidence="6">2.3.1.129</ecNumber>
    </recommendedName>
</protein>
<dbReference type="PANTHER" id="PTHR43480">
    <property type="entry name" value="ACYL-[ACYL-CARRIER-PROTEIN]--UDP-N-ACETYLGLUCOSAMINE O-ACYLTRANSFERASE"/>
    <property type="match status" value="1"/>
</dbReference>
<dbReference type="HAMAP" id="MF_00387">
    <property type="entry name" value="LpxA"/>
    <property type="match status" value="1"/>
</dbReference>
<keyword evidence="1 6" id="KW-0444">Lipid biosynthesis</keyword>
<dbReference type="CDD" id="cd03351">
    <property type="entry name" value="LbH_UDP-GlcNAc_AT"/>
    <property type="match status" value="1"/>
</dbReference>
<keyword evidence="6" id="KW-0677">Repeat</keyword>
<comment type="subunit">
    <text evidence="6">Homotrimer.</text>
</comment>
<dbReference type="InterPro" id="IPR029098">
    <property type="entry name" value="Acetyltransf_C"/>
</dbReference>
<keyword evidence="2 6" id="KW-0441">Lipid A biosynthesis</keyword>
<dbReference type="Gene3D" id="1.20.1180.10">
    <property type="entry name" value="Udp N-acetylglucosamine O-acyltransferase, C-terminal domain"/>
    <property type="match status" value="1"/>
</dbReference>
<dbReference type="EMBL" id="JAELXT010000015">
    <property type="protein sequence ID" value="MBJ6126723.1"/>
    <property type="molecule type" value="Genomic_DNA"/>
</dbReference>
<dbReference type="Proteomes" id="UP000620670">
    <property type="component" value="Unassembled WGS sequence"/>
</dbReference>
<dbReference type="Pfam" id="PF00132">
    <property type="entry name" value="Hexapep"/>
    <property type="match status" value="2"/>
</dbReference>
<comment type="caution">
    <text evidence="8">The sequence shown here is derived from an EMBL/GenBank/DDBJ whole genome shotgun (WGS) entry which is preliminary data.</text>
</comment>
<keyword evidence="6" id="KW-0963">Cytoplasm</keyword>
<dbReference type="InterPro" id="IPR011004">
    <property type="entry name" value="Trimer_LpxA-like_sf"/>
</dbReference>
<proteinExistence type="inferred from homology"/>
<dbReference type="InterPro" id="IPR037157">
    <property type="entry name" value="Acetyltransf_C_sf"/>
</dbReference>
<evidence type="ECO:0000256" key="5">
    <source>
        <dbReference type="ARBA" id="ARBA00023315"/>
    </source>
</evidence>
<dbReference type="PIRSF" id="PIRSF000456">
    <property type="entry name" value="UDP-GlcNAc_acltr"/>
    <property type="match status" value="1"/>
</dbReference>
<comment type="pathway">
    <text evidence="6">Glycolipid biosynthesis; lipid IV(A) biosynthesis; lipid IV(A) from (3R)-3-hydroxytetradecanoyl-[acyl-carrier-protein] and UDP-N-acetyl-alpha-D-glucosamine: step 1/6.</text>
</comment>
<evidence type="ECO:0000256" key="4">
    <source>
        <dbReference type="ARBA" id="ARBA00023098"/>
    </source>
</evidence>
<evidence type="ECO:0000256" key="1">
    <source>
        <dbReference type="ARBA" id="ARBA00022516"/>
    </source>
</evidence>
<dbReference type="InterPro" id="IPR010137">
    <property type="entry name" value="Lipid_A_LpxA"/>
</dbReference>
<dbReference type="EC" id="2.3.1.129" evidence="6"/>
<organism evidence="8 9">
    <name type="scientific">Microvirga splendida</name>
    <dbReference type="NCBI Taxonomy" id="2795727"/>
    <lineage>
        <taxon>Bacteria</taxon>
        <taxon>Pseudomonadati</taxon>
        <taxon>Pseudomonadota</taxon>
        <taxon>Alphaproteobacteria</taxon>
        <taxon>Hyphomicrobiales</taxon>
        <taxon>Methylobacteriaceae</taxon>
        <taxon>Microvirga</taxon>
    </lineage>
</organism>
<accession>A0ABS0Y4A4</accession>
<dbReference type="NCBIfam" id="TIGR01852">
    <property type="entry name" value="lipid_A_lpxA"/>
    <property type="match status" value="1"/>
</dbReference>
<keyword evidence="4 6" id="KW-0443">Lipid metabolism</keyword>
<keyword evidence="9" id="KW-1185">Reference proteome</keyword>
<reference evidence="9" key="1">
    <citation type="submission" date="2020-12" db="EMBL/GenBank/DDBJ databases">
        <title>Hymenobacter sp.</title>
        <authorList>
            <person name="Kim M.K."/>
        </authorList>
    </citation>
    <scope>NUCLEOTIDE SEQUENCE [LARGE SCALE GENOMIC DNA]</scope>
    <source>
        <strain evidence="9">BT325</strain>
    </source>
</reference>
<comment type="catalytic activity">
    <reaction evidence="6">
        <text>a (3R)-hydroxyacyl-[ACP] + UDP-N-acetyl-alpha-D-glucosamine = a UDP-3-O-[(3R)-3-hydroxyacyl]-N-acetyl-alpha-D-glucosamine + holo-[ACP]</text>
        <dbReference type="Rhea" id="RHEA:67812"/>
        <dbReference type="Rhea" id="RHEA-COMP:9685"/>
        <dbReference type="Rhea" id="RHEA-COMP:9945"/>
        <dbReference type="ChEBI" id="CHEBI:57705"/>
        <dbReference type="ChEBI" id="CHEBI:64479"/>
        <dbReference type="ChEBI" id="CHEBI:78827"/>
        <dbReference type="ChEBI" id="CHEBI:173225"/>
        <dbReference type="EC" id="2.3.1.129"/>
    </reaction>
</comment>
<dbReference type="Gene3D" id="2.160.10.10">
    <property type="entry name" value="Hexapeptide repeat proteins"/>
    <property type="match status" value="1"/>
</dbReference>
<comment type="subcellular location">
    <subcellularLocation>
        <location evidence="6">Cytoplasm</location>
    </subcellularLocation>
</comment>
<comment type="function">
    <text evidence="6">Involved in the biosynthesis of lipid A, a phosphorylated glycolipid that anchors the lipopolysaccharide to the outer membrane of the cell.</text>
</comment>
<sequence>METIIHPSAVIEDGAKIGAGVKIGPFCTVGPEVELGEGCQLISHVAVAGRTTIGPRTRIFPFASIGHIPQDLKYKGEASTLEIGADCMIREGVTMNPGTEGGGLRTVVGDRCAFLAGSHVGHDTKVGNDCILSNNVMLAGHVTVGNFVIFGGASAVIQFARVGSHAFVGGMSGLENDLIPYGMAMGNRAHLAGLNIIGLRRRGFTREQIHDIRRAYRLLFADEGTLSERVEDVAGEFDSHPFVHEILDFIRAGGDRAICTPRDPVSSAG</sequence>
<dbReference type="InterPro" id="IPR001451">
    <property type="entry name" value="Hexapep"/>
</dbReference>
<evidence type="ECO:0000256" key="6">
    <source>
        <dbReference type="HAMAP-Rule" id="MF_00387"/>
    </source>
</evidence>
<dbReference type="PANTHER" id="PTHR43480:SF1">
    <property type="entry name" value="ACYL-[ACYL-CARRIER-PROTEIN]--UDP-N-ACETYLGLUCOSAMINE O-ACYLTRANSFERASE, MITOCHONDRIAL-RELATED"/>
    <property type="match status" value="1"/>
</dbReference>
<dbReference type="Pfam" id="PF13720">
    <property type="entry name" value="Acetyltransf_11"/>
    <property type="match status" value="1"/>
</dbReference>
<evidence type="ECO:0000256" key="3">
    <source>
        <dbReference type="ARBA" id="ARBA00022679"/>
    </source>
</evidence>
<dbReference type="SUPFAM" id="SSF51161">
    <property type="entry name" value="Trimeric LpxA-like enzymes"/>
    <property type="match status" value="1"/>
</dbReference>
<evidence type="ECO:0000313" key="9">
    <source>
        <dbReference type="Proteomes" id="UP000620670"/>
    </source>
</evidence>
<keyword evidence="5 6" id="KW-0012">Acyltransferase</keyword>
<keyword evidence="3 6" id="KW-0808">Transferase</keyword>
<evidence type="ECO:0000259" key="7">
    <source>
        <dbReference type="Pfam" id="PF13720"/>
    </source>
</evidence>
<comment type="similarity">
    <text evidence="6">Belongs to the transferase hexapeptide repeat family. LpxA subfamily.</text>
</comment>
<dbReference type="RefSeq" id="WP_199049951.1">
    <property type="nucleotide sequence ID" value="NZ_JAELXT010000015.1"/>
</dbReference>
<gene>
    <name evidence="6 8" type="primary">lpxA</name>
    <name evidence="8" type="ORF">JAO75_15045</name>
</gene>
<feature type="domain" description="UDP N-acetylglucosamine O-acyltransferase C-terminal" evidence="7">
    <location>
        <begin position="177"/>
        <end position="259"/>
    </location>
</feature>
<dbReference type="GO" id="GO:0008780">
    <property type="term" value="F:acyl-[acyl-carrier-protein]-UDP-N-acetylglucosamine O-acyltransferase activity"/>
    <property type="evidence" value="ECO:0007669"/>
    <property type="project" value="UniProtKB-EC"/>
</dbReference>
<evidence type="ECO:0000256" key="2">
    <source>
        <dbReference type="ARBA" id="ARBA00022556"/>
    </source>
</evidence>
<evidence type="ECO:0000313" key="8">
    <source>
        <dbReference type="EMBL" id="MBJ6126723.1"/>
    </source>
</evidence>
<name>A0ABS0Y4A4_9HYPH</name>
<dbReference type="NCBIfam" id="NF003657">
    <property type="entry name" value="PRK05289.1"/>
    <property type="match status" value="1"/>
</dbReference>